<name>D5MJN4_METO1</name>
<dbReference type="AlphaFoldDB" id="D5MJN4"/>
<accession>D5MJN4</accession>
<gene>
    <name evidence="1" type="ORF">DAMO_2546</name>
</gene>
<sequence>MRYFKVIVEKHPEGYVAYPMGLKGVVIGEGETYEDALADVQSAIRFHIETFGPEALKAESPILDAFIAEATVTV</sequence>
<dbReference type="KEGG" id="mox:DAMO_2546"/>
<dbReference type="STRING" id="671143.DAMO_2546"/>
<dbReference type="HOGENOM" id="CLU_114047_8_0_0"/>
<proteinExistence type="predicted"/>
<dbReference type="SUPFAM" id="SSF143100">
    <property type="entry name" value="TTHA1013/TTHA0281-like"/>
    <property type="match status" value="1"/>
</dbReference>
<dbReference type="Gene3D" id="3.30.160.250">
    <property type="match status" value="1"/>
</dbReference>
<dbReference type="Proteomes" id="UP000006898">
    <property type="component" value="Chromosome"/>
</dbReference>
<dbReference type="InterPro" id="IPR035069">
    <property type="entry name" value="TTHA1013/TTHA0281-like"/>
</dbReference>
<dbReference type="eggNOG" id="COG1598">
    <property type="taxonomic scope" value="Bacteria"/>
</dbReference>
<organism evidence="1 2">
    <name type="scientific">Methylomirabilis oxygeniifera</name>
    <dbReference type="NCBI Taxonomy" id="671143"/>
    <lineage>
        <taxon>Bacteria</taxon>
        <taxon>Candidatus Methylomirabilota</taxon>
        <taxon>Candidatus Methylomirabilia</taxon>
        <taxon>Candidatus Methylomirabilales</taxon>
        <taxon>Candidatus Methylomirabilaceae</taxon>
        <taxon>Candidatus Methylomirabilis</taxon>
    </lineage>
</organism>
<dbReference type="EMBL" id="FP565575">
    <property type="protein sequence ID" value="CBE69619.1"/>
    <property type="molecule type" value="Genomic_DNA"/>
</dbReference>
<evidence type="ECO:0000313" key="1">
    <source>
        <dbReference type="EMBL" id="CBE69619.1"/>
    </source>
</evidence>
<protein>
    <submittedName>
        <fullName evidence="1">Similarity</fullName>
    </submittedName>
</protein>
<evidence type="ECO:0000313" key="2">
    <source>
        <dbReference type="Proteomes" id="UP000006898"/>
    </source>
</evidence>
<reference evidence="1 2" key="1">
    <citation type="journal article" date="2010" name="Nature">
        <title>Nitrite-driven anaerobic methane oxidation by oxygenic bacteria.</title>
        <authorList>
            <person name="Ettwig K.F."/>
            <person name="Butler M.K."/>
            <person name="Le Paslier D."/>
            <person name="Pelletier E."/>
            <person name="Mangenot S."/>
            <person name="Kuypers M.M.M."/>
            <person name="Schreiber F."/>
            <person name="Dutilh B.E."/>
            <person name="Zedelius J."/>
            <person name="de Beer D."/>
            <person name="Gloerich J."/>
            <person name="Wessels H.J.C.T."/>
            <person name="van Allen T."/>
            <person name="Luesken F."/>
            <person name="Wu M."/>
            <person name="van de Pas-Schoonen K.T."/>
            <person name="Op den Camp H.J.M."/>
            <person name="Janssen-Megens E.M."/>
            <person name="Francoijs K-J."/>
            <person name="Stunnenberg H."/>
            <person name="Weissenbach J."/>
            <person name="Jetten M.S.M."/>
            <person name="Strous M."/>
        </authorList>
    </citation>
    <scope>NUCLEOTIDE SEQUENCE [LARGE SCALE GENOMIC DNA]</scope>
</reference>